<feature type="compositionally biased region" description="Low complexity" evidence="1">
    <location>
        <begin position="532"/>
        <end position="548"/>
    </location>
</feature>
<feature type="transmembrane region" description="Helical" evidence="2">
    <location>
        <begin position="276"/>
        <end position="298"/>
    </location>
</feature>
<keyword evidence="2" id="KW-0812">Transmembrane</keyword>
<feature type="compositionally biased region" description="Pro residues" evidence="1">
    <location>
        <begin position="36"/>
        <end position="63"/>
    </location>
</feature>
<dbReference type="InParanoid" id="A0A066V7D5"/>
<evidence type="ECO:0000313" key="4">
    <source>
        <dbReference type="Proteomes" id="UP000027361"/>
    </source>
</evidence>
<keyword evidence="4" id="KW-1185">Reference proteome</keyword>
<feature type="transmembrane region" description="Helical" evidence="2">
    <location>
        <begin position="352"/>
        <end position="372"/>
    </location>
</feature>
<sequence length="707" mass="75119">MMSFTSFLSPPPLSPPAIFPLHLVRQACQPASSCPSFPPRPSPALLPSQFPPSPSSLAHPPPLVGTLHSSPPHTPLGSFVLTFQPYKRHTGNTHPYTMTLDNLTVSPVAALVSRLQQAASSQSFGNTSSSVASLLVAAKPQPAAALMLSVAIAFTLTALTMLLALFEMGRCIYSLATSQAQLRGLAKLKIWLRSWRWIYALLLLIASVVEAVYLILYLETRRGVVGRQAPMDLSVIAFGFYSTAAAFIVIMIGTGVASDSPAPASVLSVSARARRVLCTATGSLSCCLSLGWGAWVLVNYGAAARQLDGALSTLILNQGECDEDDADCGANTLTQRLSSELKSLGTIDAFKGISLLILGVLILWTSYELLVIRHQEALAEKAACSTWAATVQEKSYNGRSFRSRTSATGSTFKAKRRSSGPQKLEDVPVLCRQASTASTSSSWYSSVDSEAMKAPPSYTARSRLHTAAGFNTDEEEDDETASTPGAYRARVKGRKLDTSAEFGAELQRKFGTTSATGKTSVGYFNHHDIALSDGASDNRSSSSVSDGGNMTRHSSVLPTRDGPMTPSLSQIPKLAGYVKSSRYSGSSASVPSYTSQMSVDTASALAAKEAEVNDRLAAETRGIRWAAALALICVLLYSVIIVLKACIGPEVDLGDRPGFELVSVVWQAVVSNMHLPILAILMSRGIGFIRSSSSASMSLKDEASLKA</sequence>
<feature type="region of interest" description="Disordered" evidence="1">
    <location>
        <begin position="401"/>
        <end position="427"/>
    </location>
</feature>
<dbReference type="GeneID" id="25267411"/>
<protein>
    <submittedName>
        <fullName evidence="3">Uncharacterized protein</fullName>
    </submittedName>
</protein>
<gene>
    <name evidence="3" type="ORF">K437DRAFT_36477</name>
</gene>
<proteinExistence type="predicted"/>
<dbReference type="RefSeq" id="XP_013240431.1">
    <property type="nucleotide sequence ID" value="XM_013384977.1"/>
</dbReference>
<dbReference type="Proteomes" id="UP000027361">
    <property type="component" value="Unassembled WGS sequence"/>
</dbReference>
<reference evidence="3 4" key="1">
    <citation type="submission" date="2014-05" db="EMBL/GenBank/DDBJ databases">
        <title>Draft genome sequence of a rare smut relative, Tilletiaria anomala UBC 951.</title>
        <authorList>
            <consortium name="DOE Joint Genome Institute"/>
            <person name="Toome M."/>
            <person name="Kuo A."/>
            <person name="Henrissat B."/>
            <person name="Lipzen A."/>
            <person name="Tritt A."/>
            <person name="Yoshinaga Y."/>
            <person name="Zane M."/>
            <person name="Barry K."/>
            <person name="Grigoriev I.V."/>
            <person name="Spatafora J.W."/>
            <person name="Aimea M.C."/>
        </authorList>
    </citation>
    <scope>NUCLEOTIDE SEQUENCE [LARGE SCALE GENOMIC DNA]</scope>
    <source>
        <strain evidence="3 4">UBC 951</strain>
    </source>
</reference>
<feature type="region of interest" description="Disordered" evidence="1">
    <location>
        <begin position="32"/>
        <end position="68"/>
    </location>
</feature>
<feature type="transmembrane region" description="Helical" evidence="2">
    <location>
        <begin position="663"/>
        <end position="682"/>
    </location>
</feature>
<evidence type="ECO:0000256" key="1">
    <source>
        <dbReference type="SAM" id="MobiDB-lite"/>
    </source>
</evidence>
<feature type="transmembrane region" description="Helical" evidence="2">
    <location>
        <begin position="236"/>
        <end position="256"/>
    </location>
</feature>
<keyword evidence="2" id="KW-1133">Transmembrane helix</keyword>
<feature type="transmembrane region" description="Helical" evidence="2">
    <location>
        <begin position="625"/>
        <end position="643"/>
    </location>
</feature>
<evidence type="ECO:0000256" key="2">
    <source>
        <dbReference type="SAM" id="Phobius"/>
    </source>
</evidence>
<feature type="transmembrane region" description="Helical" evidence="2">
    <location>
        <begin position="197"/>
        <end position="216"/>
    </location>
</feature>
<dbReference type="AlphaFoldDB" id="A0A066V7D5"/>
<keyword evidence="2" id="KW-0472">Membrane</keyword>
<name>A0A066V7D5_TILAU</name>
<feature type="transmembrane region" description="Helical" evidence="2">
    <location>
        <begin position="143"/>
        <end position="166"/>
    </location>
</feature>
<dbReference type="HOGENOM" id="CLU_390382_0_0_1"/>
<feature type="region of interest" description="Disordered" evidence="1">
    <location>
        <begin position="530"/>
        <end position="565"/>
    </location>
</feature>
<evidence type="ECO:0000313" key="3">
    <source>
        <dbReference type="EMBL" id="KDN37657.1"/>
    </source>
</evidence>
<accession>A0A066V7D5</accession>
<organism evidence="3 4">
    <name type="scientific">Tilletiaria anomala (strain ATCC 24038 / CBS 436.72 / UBC 951)</name>
    <dbReference type="NCBI Taxonomy" id="1037660"/>
    <lineage>
        <taxon>Eukaryota</taxon>
        <taxon>Fungi</taxon>
        <taxon>Dikarya</taxon>
        <taxon>Basidiomycota</taxon>
        <taxon>Ustilaginomycotina</taxon>
        <taxon>Exobasidiomycetes</taxon>
        <taxon>Georgefischeriales</taxon>
        <taxon>Tilletiariaceae</taxon>
        <taxon>Tilletiaria</taxon>
    </lineage>
</organism>
<feature type="region of interest" description="Disordered" evidence="1">
    <location>
        <begin position="469"/>
        <end position="492"/>
    </location>
</feature>
<feature type="compositionally biased region" description="Polar residues" evidence="1">
    <location>
        <begin position="401"/>
        <end position="411"/>
    </location>
</feature>
<dbReference type="EMBL" id="JMSN01000134">
    <property type="protein sequence ID" value="KDN37657.1"/>
    <property type="molecule type" value="Genomic_DNA"/>
</dbReference>
<comment type="caution">
    <text evidence="3">The sequence shown here is derived from an EMBL/GenBank/DDBJ whole genome shotgun (WGS) entry which is preliminary data.</text>
</comment>